<evidence type="ECO:0000313" key="2">
    <source>
        <dbReference type="RefSeq" id="XP_012944914.1"/>
    </source>
</evidence>
<organism evidence="1 2">
    <name type="scientific">Aplysia californica</name>
    <name type="common">California sea hare</name>
    <dbReference type="NCBI Taxonomy" id="6500"/>
    <lineage>
        <taxon>Eukaryota</taxon>
        <taxon>Metazoa</taxon>
        <taxon>Spiralia</taxon>
        <taxon>Lophotrochozoa</taxon>
        <taxon>Mollusca</taxon>
        <taxon>Gastropoda</taxon>
        <taxon>Heterobranchia</taxon>
        <taxon>Euthyneura</taxon>
        <taxon>Tectipleura</taxon>
        <taxon>Aplysiida</taxon>
        <taxon>Aplysioidea</taxon>
        <taxon>Aplysiidae</taxon>
        <taxon>Aplysia</taxon>
    </lineage>
</organism>
<dbReference type="RefSeq" id="XP_012944914.1">
    <property type="nucleotide sequence ID" value="XM_013089460.1"/>
</dbReference>
<protein>
    <submittedName>
        <fullName evidence="2">Uncharacterized protein LOC106013517</fullName>
    </submittedName>
</protein>
<dbReference type="GeneID" id="106013517"/>
<reference evidence="2" key="1">
    <citation type="submission" date="2025-08" db="UniProtKB">
        <authorList>
            <consortium name="RefSeq"/>
        </authorList>
    </citation>
    <scope>IDENTIFICATION</scope>
</reference>
<keyword evidence="1" id="KW-1185">Reference proteome</keyword>
<gene>
    <name evidence="2" type="primary">LOC106013517</name>
</gene>
<evidence type="ECO:0000313" key="1">
    <source>
        <dbReference type="Proteomes" id="UP000694888"/>
    </source>
</evidence>
<dbReference type="Proteomes" id="UP000694888">
    <property type="component" value="Unplaced"/>
</dbReference>
<name>A0ABM1AC66_APLCA</name>
<accession>A0ABM1AC66</accession>
<proteinExistence type="predicted"/>
<sequence>MAGLPPVVPLKLDKGALRPAGVDIQRNSDAFRFNVVIPRAPLMVYTWDKPRWNYPGTKLYSRVPQPCLGLPFDVSKPRKGRWGETLGTRHAEEAVFLEDTWDYMKKFSRLDREERALREARADLQKRMEICLYGRPRDPPLPVLCQTNQTKRIS</sequence>